<proteinExistence type="predicted"/>
<protein>
    <submittedName>
        <fullName evidence="3">Secreted protein</fullName>
    </submittedName>
</protein>
<dbReference type="AlphaFoldDB" id="A0A914MFM3"/>
<dbReference type="Proteomes" id="UP000887563">
    <property type="component" value="Unplaced"/>
</dbReference>
<keyword evidence="1" id="KW-0732">Signal</keyword>
<keyword evidence="2" id="KW-1185">Reference proteome</keyword>
<evidence type="ECO:0000313" key="2">
    <source>
        <dbReference type="Proteomes" id="UP000887563"/>
    </source>
</evidence>
<evidence type="ECO:0000313" key="3">
    <source>
        <dbReference type="WBParaSite" id="Minc3s01800g26399"/>
    </source>
</evidence>
<feature type="signal peptide" evidence="1">
    <location>
        <begin position="1"/>
        <end position="16"/>
    </location>
</feature>
<evidence type="ECO:0000256" key="1">
    <source>
        <dbReference type="SAM" id="SignalP"/>
    </source>
</evidence>
<reference evidence="3" key="1">
    <citation type="submission" date="2022-11" db="UniProtKB">
        <authorList>
            <consortium name="WormBaseParasite"/>
        </authorList>
    </citation>
    <scope>IDENTIFICATION</scope>
</reference>
<feature type="chain" id="PRO_5037110976" evidence="1">
    <location>
        <begin position="17"/>
        <end position="86"/>
    </location>
</feature>
<accession>A0A914MFM3</accession>
<dbReference type="WBParaSite" id="Minc3s01800g26399">
    <property type="protein sequence ID" value="Minc3s01800g26399"/>
    <property type="gene ID" value="Minc3s01800g26399"/>
</dbReference>
<name>A0A914MFM3_MELIC</name>
<organism evidence="2 3">
    <name type="scientific">Meloidogyne incognita</name>
    <name type="common">Southern root-knot nematode worm</name>
    <name type="synonym">Oxyuris incognita</name>
    <dbReference type="NCBI Taxonomy" id="6306"/>
    <lineage>
        <taxon>Eukaryota</taxon>
        <taxon>Metazoa</taxon>
        <taxon>Ecdysozoa</taxon>
        <taxon>Nematoda</taxon>
        <taxon>Chromadorea</taxon>
        <taxon>Rhabditida</taxon>
        <taxon>Tylenchina</taxon>
        <taxon>Tylenchomorpha</taxon>
        <taxon>Tylenchoidea</taxon>
        <taxon>Meloidogynidae</taxon>
        <taxon>Meloidogyninae</taxon>
        <taxon>Meloidogyne</taxon>
        <taxon>Meloidogyne incognita group</taxon>
    </lineage>
</organism>
<sequence length="86" mass="9233">MGIGVLVVLWWPVSTASFHDAQHGAHGRRMMVACKHCLGGGGEFLVMGPGGTMVAMLFNENGGLALQQNWWPCSSTSRSNMVIMNV</sequence>